<dbReference type="InterPro" id="IPR055560">
    <property type="entry name" value="DUF7136"/>
</dbReference>
<accession>J4UGM2</accession>
<dbReference type="Pfam" id="PF23584">
    <property type="entry name" value="DUF7136"/>
    <property type="match status" value="1"/>
</dbReference>
<proteinExistence type="predicted"/>
<keyword evidence="1" id="KW-1133">Transmembrane helix</keyword>
<dbReference type="AlphaFoldDB" id="J4UGM2"/>
<name>J4UGM2_BEAB2</name>
<dbReference type="GeneID" id="19891993"/>
<evidence type="ECO:0000259" key="2">
    <source>
        <dbReference type="Pfam" id="PF23584"/>
    </source>
</evidence>
<keyword evidence="4" id="KW-1185">Reference proteome</keyword>
<sequence length="290" mass="31579">MRQIAAAVFAAGALASVNTSLPAVVEFDLVFPRDNETYSLSPIFPLVFGIQNPELLSFMGDDGPLVDIRVRRKDNYNYTLSAYHPRFTYTQGSNNTKDQGQNHVYYVYLDMRPSLLSEGTWEIGWDVAFPHCSRVLTLPNTMNWTLAGNSQTRFLSFAISADGKAPDITSPKDWDAECFEPQTQYRASAGFNVTDILSLEGQSGNLGRLFEAGMHSCLETSADKLEPEINHCASRVDSDAAESISAALLATACSKTAPLASCPSKSAAQRTTLSTAGLFAVFILAIFAFS</sequence>
<dbReference type="Proteomes" id="UP000002762">
    <property type="component" value="Unassembled WGS sequence"/>
</dbReference>
<protein>
    <recommendedName>
        <fullName evidence="2">DUF7136 domain-containing protein</fullName>
    </recommendedName>
</protein>
<dbReference type="InParanoid" id="J4UGM2"/>
<gene>
    <name evidence="3" type="ORF">BBA_08981</name>
</gene>
<feature type="transmembrane region" description="Helical" evidence="1">
    <location>
        <begin position="271"/>
        <end position="289"/>
    </location>
</feature>
<keyword evidence="1" id="KW-0472">Membrane</keyword>
<dbReference type="HOGENOM" id="CLU_915776_0_0_1"/>
<keyword evidence="1" id="KW-0812">Transmembrane</keyword>
<evidence type="ECO:0000313" key="3">
    <source>
        <dbReference type="EMBL" id="EJP62057.1"/>
    </source>
</evidence>
<dbReference type="EMBL" id="JH725192">
    <property type="protein sequence ID" value="EJP62057.1"/>
    <property type="molecule type" value="Genomic_DNA"/>
</dbReference>
<evidence type="ECO:0000256" key="1">
    <source>
        <dbReference type="SAM" id="Phobius"/>
    </source>
</evidence>
<evidence type="ECO:0000313" key="4">
    <source>
        <dbReference type="Proteomes" id="UP000002762"/>
    </source>
</evidence>
<organism evidence="3 4">
    <name type="scientific">Beauveria bassiana (strain ARSEF 2860)</name>
    <name type="common">White muscardine disease fungus</name>
    <name type="synonym">Tritirachium shiotae</name>
    <dbReference type="NCBI Taxonomy" id="655819"/>
    <lineage>
        <taxon>Eukaryota</taxon>
        <taxon>Fungi</taxon>
        <taxon>Dikarya</taxon>
        <taxon>Ascomycota</taxon>
        <taxon>Pezizomycotina</taxon>
        <taxon>Sordariomycetes</taxon>
        <taxon>Hypocreomycetidae</taxon>
        <taxon>Hypocreales</taxon>
        <taxon>Cordycipitaceae</taxon>
        <taxon>Beauveria</taxon>
    </lineage>
</organism>
<feature type="domain" description="DUF7136" evidence="2">
    <location>
        <begin position="21"/>
        <end position="262"/>
    </location>
</feature>
<dbReference type="RefSeq" id="XP_008602300.1">
    <property type="nucleotide sequence ID" value="XM_008604078.1"/>
</dbReference>
<reference evidence="3 4" key="1">
    <citation type="journal article" date="2012" name="Sci. Rep.">
        <title>Genomic perspectives on the evolution of fungal entomopathogenicity in Beauveria bassiana.</title>
        <authorList>
            <person name="Xiao G."/>
            <person name="Ying S.H."/>
            <person name="Zheng P."/>
            <person name="Wang Z.L."/>
            <person name="Zhang S."/>
            <person name="Xie X.Q."/>
            <person name="Shang Y."/>
            <person name="St Leger R.J."/>
            <person name="Zhao G.P."/>
            <person name="Wang C."/>
            <person name="Feng M.G."/>
        </authorList>
    </citation>
    <scope>NUCLEOTIDE SEQUENCE [LARGE SCALE GENOMIC DNA]</scope>
    <source>
        <strain evidence="3 4">ARSEF 2860</strain>
    </source>
</reference>